<reference evidence="2 3" key="1">
    <citation type="submission" date="2019-05" db="EMBL/GenBank/DDBJ databases">
        <authorList>
            <person name="Lee S.D."/>
        </authorList>
    </citation>
    <scope>NUCLEOTIDE SEQUENCE [LARGE SCALE GENOMIC DNA]</scope>
    <source>
        <strain evidence="2 3">YC2-7</strain>
    </source>
</reference>
<evidence type="ECO:0000259" key="1">
    <source>
        <dbReference type="Pfam" id="PF01861"/>
    </source>
</evidence>
<keyword evidence="2" id="KW-0808">Transferase</keyword>
<keyword evidence="2" id="KW-0489">Methyltransferase</keyword>
<evidence type="ECO:0000313" key="2">
    <source>
        <dbReference type="EMBL" id="NMN99277.1"/>
    </source>
</evidence>
<sequence length="279" mass="31434">MAAAEIDLKAAINAVSDVIQNRPRPIREFDQIYMKTGDIVMQSEFVANWARDKQLAFIGDGDAISVCVAYLHNRGIIDYGPSRITVFDFDERIVGAINRFADRERLATLEGVLYNCLDPFPVTRQFDNFYTNPPWGASNNGESVNVFVKRGIEAVGYSGEGLVVIADDEELDWPKQVLAQVQGYAAQNGFFVSRMMPRLHEYHLDDNPGLRSCNLIFGSLPGNSRSFESAEVTDPAVLANFYGRSQEPRVHYVREKKRLDYGKANDGEYEFELIERGSQ</sequence>
<dbReference type="Proteomes" id="UP000535543">
    <property type="component" value="Unassembled WGS sequence"/>
</dbReference>
<accession>A0A848KUT8</accession>
<evidence type="ECO:0000313" key="3">
    <source>
        <dbReference type="Proteomes" id="UP000535543"/>
    </source>
</evidence>
<dbReference type="AlphaFoldDB" id="A0A848KUT8"/>
<organism evidence="2 3">
    <name type="scientific">Antrihabitans stalactiti</name>
    <dbReference type="NCBI Taxonomy" id="2584121"/>
    <lineage>
        <taxon>Bacteria</taxon>
        <taxon>Bacillati</taxon>
        <taxon>Actinomycetota</taxon>
        <taxon>Actinomycetes</taxon>
        <taxon>Mycobacteriales</taxon>
        <taxon>Nocardiaceae</taxon>
        <taxon>Antrihabitans</taxon>
    </lineage>
</organism>
<proteinExistence type="predicted"/>
<dbReference type="InterPro" id="IPR029063">
    <property type="entry name" value="SAM-dependent_MTases_sf"/>
</dbReference>
<reference evidence="2 3" key="2">
    <citation type="submission" date="2020-06" db="EMBL/GenBank/DDBJ databases">
        <title>Antribacter stalactiti gen. nov., sp. nov., a new member of the family Nacardiaceae isolated from a cave.</title>
        <authorList>
            <person name="Kim I.S."/>
        </authorList>
    </citation>
    <scope>NUCLEOTIDE SEQUENCE [LARGE SCALE GENOMIC DNA]</scope>
    <source>
        <strain evidence="2 3">YC2-7</strain>
    </source>
</reference>
<comment type="caution">
    <text evidence="2">The sequence shown here is derived from an EMBL/GenBank/DDBJ whole genome shotgun (WGS) entry which is preliminary data.</text>
</comment>
<name>A0A848KUT8_9NOCA</name>
<dbReference type="InterPro" id="IPR002723">
    <property type="entry name" value="BpsA_C"/>
</dbReference>
<dbReference type="RefSeq" id="WP_169594405.1">
    <property type="nucleotide sequence ID" value="NZ_VCQU01000016.1"/>
</dbReference>
<dbReference type="Gene3D" id="3.40.50.150">
    <property type="entry name" value="Vaccinia Virus protein VP39"/>
    <property type="match status" value="1"/>
</dbReference>
<gene>
    <name evidence="2" type="ORF">FGL95_30090</name>
</gene>
<feature type="domain" description="N(4)-bis(aminopropyl)spermidine synthase C-terminal" evidence="1">
    <location>
        <begin position="13"/>
        <end position="216"/>
    </location>
</feature>
<protein>
    <submittedName>
        <fullName evidence="2">Putative methyltransferase</fullName>
    </submittedName>
</protein>
<dbReference type="GO" id="GO:0008168">
    <property type="term" value="F:methyltransferase activity"/>
    <property type="evidence" value="ECO:0007669"/>
    <property type="project" value="UniProtKB-KW"/>
</dbReference>
<keyword evidence="3" id="KW-1185">Reference proteome</keyword>
<dbReference type="EMBL" id="VCQU01000016">
    <property type="protein sequence ID" value="NMN99277.1"/>
    <property type="molecule type" value="Genomic_DNA"/>
</dbReference>
<dbReference type="GO" id="GO:0032259">
    <property type="term" value="P:methylation"/>
    <property type="evidence" value="ECO:0007669"/>
    <property type="project" value="UniProtKB-KW"/>
</dbReference>
<dbReference type="Pfam" id="PF01861">
    <property type="entry name" value="BpsA_C"/>
    <property type="match status" value="1"/>
</dbReference>